<comment type="caution">
    <text evidence="1">The sequence shown here is derived from an EMBL/GenBank/DDBJ whole genome shotgun (WGS) entry which is preliminary data.</text>
</comment>
<gene>
    <name evidence="1" type="ORF">SCARUB_02027</name>
</gene>
<sequence length="90" mass="10576">MRKTHSYLKTNRKKRILRDAPKSCDTNKIRFKKKRLCLKCGKKFLSKGPYNRICEKCGSINERIATSTYSVSSKPSDEPNLLEDRFYELN</sequence>
<dbReference type="AlphaFoldDB" id="A0A1E3XB08"/>
<accession>A0A1E3XB08</accession>
<organism evidence="1 2">
    <name type="scientific">Candidatus Scalindua rubra</name>
    <dbReference type="NCBI Taxonomy" id="1872076"/>
    <lineage>
        <taxon>Bacteria</taxon>
        <taxon>Pseudomonadati</taxon>
        <taxon>Planctomycetota</taxon>
        <taxon>Candidatus Brocadiia</taxon>
        <taxon>Candidatus Brocadiales</taxon>
        <taxon>Candidatus Scalinduaceae</taxon>
        <taxon>Candidatus Scalindua</taxon>
    </lineage>
</organism>
<protein>
    <submittedName>
        <fullName evidence="1">Uncharacterized protein</fullName>
    </submittedName>
</protein>
<proteinExistence type="predicted"/>
<evidence type="ECO:0000313" key="1">
    <source>
        <dbReference type="EMBL" id="ODS32821.1"/>
    </source>
</evidence>
<evidence type="ECO:0000313" key="2">
    <source>
        <dbReference type="Proteomes" id="UP000094056"/>
    </source>
</evidence>
<dbReference type="EMBL" id="MAYW01000047">
    <property type="protein sequence ID" value="ODS32821.1"/>
    <property type="molecule type" value="Genomic_DNA"/>
</dbReference>
<name>A0A1E3XB08_9BACT</name>
<dbReference type="Proteomes" id="UP000094056">
    <property type="component" value="Unassembled WGS sequence"/>
</dbReference>
<reference evidence="1 2" key="1">
    <citation type="submission" date="2016-07" db="EMBL/GenBank/DDBJ databases">
        <title>Draft genome of Scalindua rubra, obtained from a brine-seawater interface in the Red Sea, sheds light on salt adaptation in anammox bacteria.</title>
        <authorList>
            <person name="Speth D.R."/>
            <person name="Lagkouvardos I."/>
            <person name="Wang Y."/>
            <person name="Qian P.-Y."/>
            <person name="Dutilh B.E."/>
            <person name="Jetten M.S."/>
        </authorList>
    </citation>
    <scope>NUCLEOTIDE SEQUENCE [LARGE SCALE GENOMIC DNA]</scope>
    <source>
        <strain evidence="1">BSI-1</strain>
    </source>
</reference>